<dbReference type="InterPro" id="IPR038484">
    <property type="entry name" value="MucB/RseB_C_sf"/>
</dbReference>
<feature type="signal peptide" evidence="1">
    <location>
        <begin position="1"/>
        <end position="30"/>
    </location>
</feature>
<keyword evidence="1" id="KW-0732">Signal</keyword>
<dbReference type="EMBL" id="JAUZMY010000040">
    <property type="protein sequence ID" value="MEE2041049.1"/>
    <property type="molecule type" value="Genomic_DNA"/>
</dbReference>
<keyword evidence="3" id="KW-1185">Reference proteome</keyword>
<protein>
    <submittedName>
        <fullName evidence="2">Transcriptional regulator</fullName>
    </submittedName>
</protein>
<evidence type="ECO:0000256" key="1">
    <source>
        <dbReference type="SAM" id="SignalP"/>
    </source>
</evidence>
<name>A0ABU7KFN3_9ACTN</name>
<dbReference type="Gene3D" id="3.30.200.100">
    <property type="entry name" value="MucB/RseB, C-terminal domain"/>
    <property type="match status" value="1"/>
</dbReference>
<feature type="chain" id="PRO_5046866813" evidence="1">
    <location>
        <begin position="31"/>
        <end position="354"/>
    </location>
</feature>
<gene>
    <name evidence="2" type="ORF">Q8791_27885</name>
</gene>
<accession>A0ABU7KFN3</accession>
<dbReference type="RefSeq" id="WP_330094810.1">
    <property type="nucleotide sequence ID" value="NZ_JAUZMY010000040.1"/>
</dbReference>
<sequence length="354" mass="36731">MSAGGHSSATSGPATLVAVLALCVALLTGAACPDADQVPAEGSDDGMPVLRRAAVAGKETAYSAVREVTGPEGDGSPSHVRVVHRPGDGLALAPVGEEESAFVVRASSALESLDERLLHMLEDTYEVTDAGTAVLDGRRARVVEAGRADGTVAGRFWVDTGTGLLVGSTVYEATGESALSVRLTGLEQGEGDWPEGAVGGAPWGDALTGEERTALRDEGWTLPEHLDWNLRLVDARSTEHSGHRVVHAVYSDGLSQVSVFAQRGKLGAEHSPSLRDGYAGTDMGGRGVTTQHDTIFGGDVGQYQSMWQADGFVYTVLADAPVGIASSAVTALPGPEGSGFWARVHRGMSRLGFL</sequence>
<proteinExistence type="predicted"/>
<organism evidence="2 3">
    <name type="scientific">Nocardiopsis codii</name>
    <dbReference type="NCBI Taxonomy" id="3065942"/>
    <lineage>
        <taxon>Bacteria</taxon>
        <taxon>Bacillati</taxon>
        <taxon>Actinomycetota</taxon>
        <taxon>Actinomycetes</taxon>
        <taxon>Streptosporangiales</taxon>
        <taxon>Nocardiopsidaceae</taxon>
        <taxon>Nocardiopsis</taxon>
    </lineage>
</organism>
<evidence type="ECO:0000313" key="2">
    <source>
        <dbReference type="EMBL" id="MEE2041049.1"/>
    </source>
</evidence>
<evidence type="ECO:0000313" key="3">
    <source>
        <dbReference type="Proteomes" id="UP001356095"/>
    </source>
</evidence>
<dbReference type="Proteomes" id="UP001356095">
    <property type="component" value="Unassembled WGS sequence"/>
</dbReference>
<dbReference type="Gene3D" id="2.50.20.10">
    <property type="entry name" value="Lipoprotein localisation LolA/LolB/LppX"/>
    <property type="match status" value="1"/>
</dbReference>
<comment type="caution">
    <text evidence="2">The sequence shown here is derived from an EMBL/GenBank/DDBJ whole genome shotgun (WGS) entry which is preliminary data.</text>
</comment>
<reference evidence="2 3" key="1">
    <citation type="submission" date="2023-08" db="EMBL/GenBank/DDBJ databases">
        <authorList>
            <person name="Girao M."/>
            <person name="Carvalho M.F."/>
        </authorList>
    </citation>
    <scope>NUCLEOTIDE SEQUENCE [LARGE SCALE GENOMIC DNA]</scope>
    <source>
        <strain evidence="2 3">CT-R113</strain>
    </source>
</reference>